<proteinExistence type="predicted"/>
<dbReference type="EMBL" id="JACJIG010000002">
    <property type="protein sequence ID" value="MBA8917964.1"/>
    <property type="molecule type" value="Genomic_DNA"/>
</dbReference>
<organism evidence="2">
    <name type="scientific">Bacillus aerius</name>
    <dbReference type="NCBI Taxonomy" id="293388"/>
    <lineage>
        <taxon>Bacteria</taxon>
        <taxon>Bacillati</taxon>
        <taxon>Bacillota</taxon>
        <taxon>Bacilli</taxon>
        <taxon>Bacillales</taxon>
        <taxon>Bacillaceae</taxon>
        <taxon>Bacillus</taxon>
    </lineage>
</organism>
<protein>
    <submittedName>
        <fullName evidence="2">RapH phosphatase inhibitor</fullName>
    </submittedName>
</protein>
<dbReference type="Proteomes" id="UP000517315">
    <property type="component" value="Unassembled WGS sequence"/>
</dbReference>
<keyword evidence="3" id="KW-1185">Reference proteome</keyword>
<dbReference type="RefSeq" id="WP_008348369.1">
    <property type="nucleotide sequence ID" value="NZ_CP162911.1"/>
</dbReference>
<evidence type="ECO:0000313" key="1">
    <source>
        <dbReference type="EMBL" id="MBA8917964.1"/>
    </source>
</evidence>
<dbReference type="GO" id="GO:0004864">
    <property type="term" value="F:protein phosphatase inhibitor activity"/>
    <property type="evidence" value="ECO:0007669"/>
    <property type="project" value="UniProtKB-KW"/>
</dbReference>
<evidence type="ECO:0000313" key="3">
    <source>
        <dbReference type="Proteomes" id="UP000517315"/>
    </source>
</evidence>
<evidence type="ECO:0000313" key="2">
    <source>
        <dbReference type="EMBL" id="XDL62461.1"/>
    </source>
</evidence>
<dbReference type="AlphaFoldDB" id="A0AB39J7W1"/>
<dbReference type="EMBL" id="CP162911">
    <property type="protein sequence ID" value="XDL62461.1"/>
    <property type="molecule type" value="Genomic_DNA"/>
</dbReference>
<accession>A0AB39J7W1</accession>
<gene>
    <name evidence="2" type="ORF">AB4922_05830</name>
    <name evidence="1" type="ORF">HNP39_001685</name>
</gene>
<keyword evidence="2" id="KW-0650">Protein phosphatase inhibitor</keyword>
<sequence length="66" mass="7342">MSVKKMIVISSIILLGAGVYEASSLIKPASNRNTTMEESNRNTTFIPQKIDRNTTMINRNTISQNV</sequence>
<reference evidence="1 3" key="1">
    <citation type="submission" date="2020-08" db="EMBL/GenBank/DDBJ databases">
        <title>Functional genomics of gut bacteria from endangered species of beetles.</title>
        <authorList>
            <person name="Carlos-Shanley C."/>
        </authorList>
    </citation>
    <scope>NUCLEOTIDE SEQUENCE [LARGE SCALE GENOMIC DNA]</scope>
    <source>
        <strain evidence="1 3">S00152</strain>
    </source>
</reference>
<name>A0AB39J7W1_9BACI</name>
<reference evidence="2" key="2">
    <citation type="submission" date="2024-07" db="EMBL/GenBank/DDBJ databases">
        <authorList>
            <person name="Wang K."/>
            <person name="Liang S."/>
            <person name="Wang S."/>
        </authorList>
    </citation>
    <scope>NUCLEOTIDE SEQUENCE</scope>
    <source>
        <strain evidence="2">KW1</strain>
    </source>
</reference>